<feature type="domain" description="RNA polymerase sigma-70 region 2" evidence="7">
    <location>
        <begin position="9"/>
        <end position="74"/>
    </location>
</feature>
<dbReference type="Pfam" id="PF08281">
    <property type="entry name" value="Sigma70_r4_2"/>
    <property type="match status" value="1"/>
</dbReference>
<comment type="caution">
    <text evidence="9">The sequence shown here is derived from an EMBL/GenBank/DDBJ whole genome shotgun (WGS) entry which is preliminary data.</text>
</comment>
<proteinExistence type="inferred from homology"/>
<dbReference type="PANTHER" id="PTHR43133">
    <property type="entry name" value="RNA POLYMERASE ECF-TYPE SIGMA FACTO"/>
    <property type="match status" value="1"/>
</dbReference>
<keyword evidence="2 6" id="KW-0805">Transcription regulation</keyword>
<name>A0ABN2YEN6_9ACTN</name>
<keyword evidence="10" id="KW-1185">Reference proteome</keyword>
<evidence type="ECO:0000259" key="7">
    <source>
        <dbReference type="Pfam" id="PF04542"/>
    </source>
</evidence>
<keyword evidence="4 6" id="KW-0238">DNA-binding</keyword>
<keyword evidence="5 6" id="KW-0804">Transcription</keyword>
<keyword evidence="3 6" id="KW-0731">Sigma factor</keyword>
<dbReference type="InterPro" id="IPR014284">
    <property type="entry name" value="RNA_pol_sigma-70_dom"/>
</dbReference>
<dbReference type="Pfam" id="PF04542">
    <property type="entry name" value="Sigma70_r2"/>
    <property type="match status" value="1"/>
</dbReference>
<dbReference type="SUPFAM" id="SSF88946">
    <property type="entry name" value="Sigma2 domain of RNA polymerase sigma factors"/>
    <property type="match status" value="1"/>
</dbReference>
<dbReference type="PROSITE" id="PS01063">
    <property type="entry name" value="SIGMA70_ECF"/>
    <property type="match status" value="1"/>
</dbReference>
<dbReference type="Gene3D" id="1.10.10.10">
    <property type="entry name" value="Winged helix-like DNA-binding domain superfamily/Winged helix DNA-binding domain"/>
    <property type="match status" value="1"/>
</dbReference>
<evidence type="ECO:0000259" key="8">
    <source>
        <dbReference type="Pfam" id="PF08281"/>
    </source>
</evidence>
<evidence type="ECO:0000256" key="1">
    <source>
        <dbReference type="ARBA" id="ARBA00010641"/>
    </source>
</evidence>
<feature type="domain" description="RNA polymerase sigma factor 70 region 4 type 2" evidence="8">
    <location>
        <begin position="106"/>
        <end position="157"/>
    </location>
</feature>
<evidence type="ECO:0000256" key="3">
    <source>
        <dbReference type="ARBA" id="ARBA00023082"/>
    </source>
</evidence>
<evidence type="ECO:0000256" key="2">
    <source>
        <dbReference type="ARBA" id="ARBA00023015"/>
    </source>
</evidence>
<reference evidence="9 10" key="1">
    <citation type="journal article" date="2019" name="Int. J. Syst. Evol. Microbiol.">
        <title>The Global Catalogue of Microorganisms (GCM) 10K type strain sequencing project: providing services to taxonomists for standard genome sequencing and annotation.</title>
        <authorList>
            <consortium name="The Broad Institute Genomics Platform"/>
            <consortium name="The Broad Institute Genome Sequencing Center for Infectious Disease"/>
            <person name="Wu L."/>
            <person name="Ma J."/>
        </authorList>
    </citation>
    <scope>NUCLEOTIDE SEQUENCE [LARGE SCALE GENOMIC DNA]</scope>
    <source>
        <strain evidence="9 10">JCM 16021</strain>
    </source>
</reference>
<dbReference type="InterPro" id="IPR013324">
    <property type="entry name" value="RNA_pol_sigma_r3/r4-like"/>
</dbReference>
<dbReference type="EMBL" id="BAAAQQ010000011">
    <property type="protein sequence ID" value="GAA2125643.1"/>
    <property type="molecule type" value="Genomic_DNA"/>
</dbReference>
<dbReference type="InterPro" id="IPR036388">
    <property type="entry name" value="WH-like_DNA-bd_sf"/>
</dbReference>
<dbReference type="InterPro" id="IPR013325">
    <property type="entry name" value="RNA_pol_sigma_r2"/>
</dbReference>
<dbReference type="RefSeq" id="WP_344303917.1">
    <property type="nucleotide sequence ID" value="NZ_BAAAQQ010000011.1"/>
</dbReference>
<dbReference type="PANTHER" id="PTHR43133:SF8">
    <property type="entry name" value="RNA POLYMERASE SIGMA FACTOR HI_1459-RELATED"/>
    <property type="match status" value="1"/>
</dbReference>
<evidence type="ECO:0000256" key="4">
    <source>
        <dbReference type="ARBA" id="ARBA00023125"/>
    </source>
</evidence>
<dbReference type="InterPro" id="IPR000838">
    <property type="entry name" value="RNA_pol_sigma70_ECF_CS"/>
</dbReference>
<dbReference type="InterPro" id="IPR007627">
    <property type="entry name" value="RNA_pol_sigma70_r2"/>
</dbReference>
<organism evidence="9 10">
    <name type="scientific">Nocardioides bigeumensis</name>
    <dbReference type="NCBI Taxonomy" id="433657"/>
    <lineage>
        <taxon>Bacteria</taxon>
        <taxon>Bacillati</taxon>
        <taxon>Actinomycetota</taxon>
        <taxon>Actinomycetes</taxon>
        <taxon>Propionibacteriales</taxon>
        <taxon>Nocardioidaceae</taxon>
        <taxon>Nocardioides</taxon>
    </lineage>
</organism>
<dbReference type="NCBIfam" id="TIGR02937">
    <property type="entry name" value="sigma70-ECF"/>
    <property type="match status" value="1"/>
</dbReference>
<evidence type="ECO:0000256" key="6">
    <source>
        <dbReference type="RuleBase" id="RU000716"/>
    </source>
</evidence>
<protein>
    <recommendedName>
        <fullName evidence="6">RNA polymerase sigma factor</fullName>
    </recommendedName>
</protein>
<accession>A0ABN2YEN6</accession>
<gene>
    <name evidence="9" type="ORF">GCM10009843_23560</name>
</gene>
<evidence type="ECO:0000313" key="10">
    <source>
        <dbReference type="Proteomes" id="UP001500575"/>
    </source>
</evidence>
<dbReference type="Gene3D" id="1.10.1740.10">
    <property type="match status" value="1"/>
</dbReference>
<dbReference type="CDD" id="cd06171">
    <property type="entry name" value="Sigma70_r4"/>
    <property type="match status" value="1"/>
</dbReference>
<evidence type="ECO:0000256" key="5">
    <source>
        <dbReference type="ARBA" id="ARBA00023163"/>
    </source>
</evidence>
<evidence type="ECO:0000313" key="9">
    <source>
        <dbReference type="EMBL" id="GAA2125643.1"/>
    </source>
</evidence>
<dbReference type="InterPro" id="IPR013249">
    <property type="entry name" value="RNA_pol_sigma70_r4_t2"/>
</dbReference>
<comment type="similarity">
    <text evidence="1 6">Belongs to the sigma-70 factor family. ECF subfamily.</text>
</comment>
<dbReference type="SUPFAM" id="SSF88659">
    <property type="entry name" value="Sigma3 and sigma4 domains of RNA polymerase sigma factors"/>
    <property type="match status" value="1"/>
</dbReference>
<sequence>MNDETPWSTHRNRLVRLCATLGGEPTAAEDLAQETLLIAWRLRDRLVDPSGTSAWLDAIARNVCHRHRTRRARRLVRERQAVVEAVTETGPDPLVQLLERDELVELLDRALSLLPADTREALVARYVDELTPTEIAARCGTSADSVSMRLVRGRTKLRHLLEDELRDEPAAAVWTGRHGAAWRPTRLRCQVCATAGIEHRRDRRRGMVELRCPRCSPEIASAFALDNPTQGPLLEGVVRPGAVVARMAAWSASYWTGDGTGTVACTRCGNAVERAAYVRDDMAGHRSSRGWKVDCAHCAEQQTISLTGVALAQQETRELRARRPDAVAVPVRREERDGRAIEVVGFRDDASAEGVDVLFSTGPDARLLAVVTG</sequence>
<dbReference type="InterPro" id="IPR039425">
    <property type="entry name" value="RNA_pol_sigma-70-like"/>
</dbReference>
<dbReference type="Proteomes" id="UP001500575">
    <property type="component" value="Unassembled WGS sequence"/>
</dbReference>